<dbReference type="OrthoDB" id="287716at2"/>
<dbReference type="InterPro" id="IPR036691">
    <property type="entry name" value="Endo/exonu/phosph_ase_sf"/>
</dbReference>
<reference evidence="3 4" key="1">
    <citation type="submission" date="2019-08" db="EMBL/GenBank/DDBJ databases">
        <title>Deep-cultivation of Planctomycetes and their phenomic and genomic characterization uncovers novel biology.</title>
        <authorList>
            <person name="Wiegand S."/>
            <person name="Jogler M."/>
            <person name="Boedeker C."/>
            <person name="Pinto D."/>
            <person name="Vollmers J."/>
            <person name="Rivas-Marin E."/>
            <person name="Kohn T."/>
            <person name="Peeters S.H."/>
            <person name="Heuer A."/>
            <person name="Rast P."/>
            <person name="Oberbeckmann S."/>
            <person name="Bunk B."/>
            <person name="Jeske O."/>
            <person name="Meyerdierks A."/>
            <person name="Storesund J.E."/>
            <person name="Kallscheuer N."/>
            <person name="Luecker S."/>
            <person name="Lage O.M."/>
            <person name="Pohl T."/>
            <person name="Merkel B.J."/>
            <person name="Hornburger P."/>
            <person name="Mueller R.-W."/>
            <person name="Bruemmer F."/>
            <person name="Labrenz M."/>
            <person name="Spormann A.M."/>
            <person name="Op Den Camp H."/>
            <person name="Overmann J."/>
            <person name="Amann R."/>
            <person name="Jetten M.S.M."/>
            <person name="Mascher T."/>
            <person name="Medema M.H."/>
            <person name="Devos D.P."/>
            <person name="Kaster A.-K."/>
            <person name="Ovreas L."/>
            <person name="Rohde M."/>
            <person name="Galperin M.Y."/>
            <person name="Jogler C."/>
        </authorList>
    </citation>
    <scope>NUCLEOTIDE SEQUENCE [LARGE SCALE GENOMIC DNA]</scope>
    <source>
        <strain evidence="3 4">LF1</strain>
    </source>
</reference>
<dbReference type="EMBL" id="VRLW01000001">
    <property type="protein sequence ID" value="KAA1260811.1"/>
    <property type="molecule type" value="Genomic_DNA"/>
</dbReference>
<dbReference type="InterPro" id="IPR036415">
    <property type="entry name" value="Lamin_tail_dom_sf"/>
</dbReference>
<dbReference type="InterPro" id="IPR005135">
    <property type="entry name" value="Endo/exonuclease/phosphatase"/>
</dbReference>
<dbReference type="Pfam" id="PF00932">
    <property type="entry name" value="LTD"/>
    <property type="match status" value="1"/>
</dbReference>
<feature type="domain" description="LTD" evidence="2">
    <location>
        <begin position="746"/>
        <end position="931"/>
    </location>
</feature>
<dbReference type="Proteomes" id="UP000322699">
    <property type="component" value="Unassembled WGS sequence"/>
</dbReference>
<organism evidence="3 4">
    <name type="scientific">Rubripirellula obstinata</name>
    <dbReference type="NCBI Taxonomy" id="406547"/>
    <lineage>
        <taxon>Bacteria</taxon>
        <taxon>Pseudomonadati</taxon>
        <taxon>Planctomycetota</taxon>
        <taxon>Planctomycetia</taxon>
        <taxon>Pirellulales</taxon>
        <taxon>Pirellulaceae</taxon>
        <taxon>Rubripirellula</taxon>
    </lineage>
</organism>
<comment type="caution">
    <text evidence="3">The sequence shown here is derived from an EMBL/GenBank/DDBJ whole genome shotgun (WGS) entry which is preliminary data.</text>
</comment>
<dbReference type="InterPro" id="IPR001322">
    <property type="entry name" value="Lamin_tail_dom"/>
</dbReference>
<dbReference type="GO" id="GO:0003824">
    <property type="term" value="F:catalytic activity"/>
    <property type="evidence" value="ECO:0007669"/>
    <property type="project" value="InterPro"/>
</dbReference>
<evidence type="ECO:0000313" key="3">
    <source>
        <dbReference type="EMBL" id="KAA1260811.1"/>
    </source>
</evidence>
<keyword evidence="4" id="KW-1185">Reference proteome</keyword>
<sequence length="1587" mass="164977">MVYPFVGSFARSNGKANKRSVGSSMRFNRSSLLFESLEDRRLLAAIRVASYNVLQGSPSNTTEQGYYSTILEAIGNETRAGITRPIDLLVLQETSPNSISSIEGILDSLYVDDYAFSLSPSYGGLAYGFVYNTATLQLLGTQNVSGSFTRPPLRGHFNPIESTTGDADFYAYSVHLKADSGGSDASTRAIEASQLRANADALGQGENVLIIGDFNMKNSFEGAYTNLTASGAGQVFDPINSPGNWTNNNAFKSIHTQDPSGGGGMDDRFDLQFASGELFVSGGLDYIPGTYRAFGNNGTHALNSVLTGTGAAPNVLTALRGASDHLPVVVDYEFQSVPVGITINESDGSTIVAENGYLDSYSVALDTQPDFDVTVTLTPDAQVDLGAGPGNATSLLFTPLNALTPQSVQIIAVDDSLSQGNQISPVVHSFSSNDTDYNSLSNVALDVVVVDNENPTVLINEVDSVTAGSPDSSEFIELYDGGIGNTSLTGKVLVLYDGSTNTSYSSFDLDGLTTDDNGLFVLGNATVPGVDFVFTNGLLQDGADAVALFDGDASSFPSGTPISTSNLIDAIVYDTNDANDFGLLPLLETGQPQVNENESGQQNSRSLSRLPDGGRARRTSSVGTAIPTPGSLNSPRPIGLTILNSEALAVAEGGASDSYSIALTSVPIGNVIVTLDPDNDLDLGAGAGLPIVLTFSPSSAMSPQTVTVTAADDLLIEGLHEGVIQQTIASVDAAYNSLSLSSLTVSITDNEAVPTPSVAISEIMYNPASAEGTFSSEWVEIVNLGTAPQNIGGWQLADEDGQWGAVPLGVTLQPKQVAVLFDGASTAFTSEAGFRSVWGVPSDALVVGVDWLDLANDPSATNEILELRDAIGGVQDTVNFDDENSWPSDSPEGASIYLDDLLSDNNVGTHWSRSVVGVDDAVSASGFPYSNSDVGSPGVAPAFTLRSLVITESSGDTSVFEGGSGDTFTIALDATPTDDVVITLTPDSQLDLGNGPGVAIDQTLTVSGGLSPVSISVNANEDQFAEGSHTGTISFAAASNDNTFNGLVIPDFTVSVIDNDIAGITIVESAGSTEVTEGGATDSITVVLDTIPTSNVTITITPDAQLDLGSGQGVAVDRVFTPLDALSPQVIDVTAFDDAAIEGLHSGLISLAVSSADALYESVSLSDLGVNIIDDDGISSLVLSGSVQEFAGPGGYAIDFFVTATNGPTTIGGFNVPVAFENAGFTFSGSIADYIPADVFDTNFVSPLPPPSNADFGFGSVSFSTGLSLADGETQLLFSVNVTAGLGAVVPTEIDVVRILSSGPDESNLSFSDAFFQPLTVTVGDAGRFSPSVAPFVEDIVVAGVNGAFPWSPGFVDAVDGGGFGAGNGLGYSVLGTQRILPWYTVDTFYIRFSEEVTIDGLSLLGTIIANYAGSYTISHVGSLATISMTSPFGLIENDLGPATSGIERLILSIDDGGVSDLAGNALDGNRDGTPGGAVIQEINFLPGDATGDGRVLNDDVGLTNFRSFSIFESNPNPNGFGFRYDPFFDLTSDGRILNDDVGLTNFQSFDELPAFPTQQSQRAIPDKKDDDDWNALVDQVMEMNLF</sequence>
<dbReference type="Pfam" id="PF03372">
    <property type="entry name" value="Exo_endo_phos"/>
    <property type="match status" value="1"/>
</dbReference>
<evidence type="ECO:0000313" key="4">
    <source>
        <dbReference type="Proteomes" id="UP000322699"/>
    </source>
</evidence>
<feature type="compositionally biased region" description="Polar residues" evidence="1">
    <location>
        <begin position="593"/>
        <end position="607"/>
    </location>
</feature>
<gene>
    <name evidence="3" type="ORF">LF1_33530</name>
</gene>
<evidence type="ECO:0000256" key="1">
    <source>
        <dbReference type="SAM" id="MobiDB-lite"/>
    </source>
</evidence>
<dbReference type="PANTHER" id="PTHR37397:SF1">
    <property type="entry name" value="LTD DOMAIN-CONTAINING PROTEIN"/>
    <property type="match status" value="1"/>
</dbReference>
<dbReference type="Gene3D" id="3.60.10.10">
    <property type="entry name" value="Endonuclease/exonuclease/phosphatase"/>
    <property type="match status" value="1"/>
</dbReference>
<protein>
    <recommendedName>
        <fullName evidence="2">LTD domain-containing protein</fullName>
    </recommendedName>
</protein>
<dbReference type="SUPFAM" id="SSF56219">
    <property type="entry name" value="DNase I-like"/>
    <property type="match status" value="1"/>
</dbReference>
<dbReference type="SUPFAM" id="SSF74853">
    <property type="entry name" value="Lamin A/C globular tail domain"/>
    <property type="match status" value="1"/>
</dbReference>
<evidence type="ECO:0000259" key="2">
    <source>
        <dbReference type="PROSITE" id="PS51841"/>
    </source>
</evidence>
<proteinExistence type="predicted"/>
<feature type="region of interest" description="Disordered" evidence="1">
    <location>
        <begin position="593"/>
        <end position="632"/>
    </location>
</feature>
<dbReference type="PANTHER" id="PTHR37397">
    <property type="entry name" value="SI:CH211-183D21.1"/>
    <property type="match status" value="1"/>
</dbReference>
<dbReference type="PROSITE" id="PS51841">
    <property type="entry name" value="LTD"/>
    <property type="match status" value="1"/>
</dbReference>
<name>A0A5B1CKH2_9BACT</name>
<accession>A0A5B1CKH2</accession>